<feature type="domain" description="Helitron helicase-like" evidence="4">
    <location>
        <begin position="679"/>
        <end position="848"/>
    </location>
</feature>
<dbReference type="InterPro" id="IPR027417">
    <property type="entry name" value="P-loop_NTPase"/>
</dbReference>
<dbReference type="CDD" id="cd18809">
    <property type="entry name" value="SF1_C_RecD"/>
    <property type="match status" value="1"/>
</dbReference>
<feature type="domain" description="DNA helicase Pif1-like 2B" evidence="5">
    <location>
        <begin position="1581"/>
        <end position="1627"/>
    </location>
</feature>
<dbReference type="InterPro" id="IPR010285">
    <property type="entry name" value="DNA_helicase_pif1-like_DEAD"/>
</dbReference>
<dbReference type="Pfam" id="PF21530">
    <property type="entry name" value="Pif1_2B_dom"/>
    <property type="match status" value="1"/>
</dbReference>
<evidence type="ECO:0000259" key="5">
    <source>
        <dbReference type="Pfam" id="PF21530"/>
    </source>
</evidence>
<dbReference type="Proteomes" id="UP001235939">
    <property type="component" value="Chromosome 02"/>
</dbReference>
<dbReference type="Pfam" id="PF14214">
    <property type="entry name" value="Helitron_like_N"/>
    <property type="match status" value="1"/>
</dbReference>
<comment type="catalytic activity">
    <reaction evidence="1">
        <text>ATP + H2O = ADP + phosphate + H(+)</text>
        <dbReference type="Rhea" id="RHEA:13065"/>
        <dbReference type="ChEBI" id="CHEBI:15377"/>
        <dbReference type="ChEBI" id="CHEBI:15378"/>
        <dbReference type="ChEBI" id="CHEBI:30616"/>
        <dbReference type="ChEBI" id="CHEBI:43474"/>
        <dbReference type="ChEBI" id="CHEBI:456216"/>
        <dbReference type="EC" id="5.6.2.3"/>
    </reaction>
</comment>
<evidence type="ECO:0000313" key="6">
    <source>
        <dbReference type="EMBL" id="UYV62488.1"/>
    </source>
</evidence>
<dbReference type="InterPro" id="IPR049163">
    <property type="entry name" value="Pif1-like_2B_dom"/>
</dbReference>
<keyword evidence="1" id="KW-0233">DNA recombination</keyword>
<name>A0ABY6K3N1_9ARAC</name>
<sequence>MPKKRKSTDLGQKTKKAKSVAISRRNETSKISSQRLLNVRQNMARIRANETPGETSQRLLEAKQSMAVSRGNETQGETTERLLKARQYKAIRRANETKGEATERLLEDRHNKAISRANETQGETTERLLKARQYKAIRRANETKGEATERLLEDRHNKAISRANETQGETTERLLKARQYKAIRRANETKGEATERLLEDRHNKAISRANETQGETTERLLKARQYKAIRRANETKGEATERLLEDRHNKAISRANETQGETTERLLKARQYKAIRRANETKGEATERLLEDRHNKAISRENETQGETTERLLKARQYKAIRRANETKGEATERLLEDRHNKAISRENETTEGTLQRLRLNRERASIILNNPDDKFKGYIIKGNSIIIEKNYLGGLTEICEHCYSKNFKLERPMDKKFNYCCQKGKLVHLHKPKYPVFLRNLLTENSKESKCFQKNIWKYNSTFAFASFGCAHSDINIPKGGPDIFKINGNIYHLTSKNIYPTEGNVPRYAQFYILDSQQALNIRSANPANRNLDSNILRDISSFLTEHNILKNSYKMMIELEKEITKTEGIAPNLMLLIVENPFQDQRRYNAPRTNEIAAVFQNVDGEPPFNRDIRVYNKNSNETTNISILHQHLDAMTYPLLIPHAEAGWHSELKIPTTNRSVTQKMFYSNRFAIRDEFNQFLQSGKLVQIYAVDAYTKMEASRLHYIKTHQSKLRVDLYESLRKNYNHHNTEWNQIGNPIVLPSSFIGSSRNMQERYRDTMAIVRKYGKPDLFITMTCNPKWLEITENLNGSSVVNRPDIVSRIFNLKSKELIRDLIKNQIFGKVVAYVYTIEFQKRGLPHMHLLCILDDKSKPNNSELIDKIIWAEIPEENDPSGLNPYVLKHMIHGPCIGSDSGKFLCLDSRGKCKKEFPKYFLEETIANLNGYPKYQRRNTGKSFKLENKNISVDNRWVVPYSPFLLKKYDCHINVQVCTSIKSVKYIFKYILKGHDCANLEIKYNEIKTYLNSRYVCAPESMYRIFGFDLYSKSHKIERLPVHLEDMHSLVFEEQDDILEVINKPNNKKSMLTAYFDLNINDPEARNYTYAQIPEHYIYNKKERKYHKRSRGGQKVISRIYPVSISDSELFYLRTLLLHRKGATSYEDLKKIGNYIYPDFKSAAIALNLVNDDMMWDKTINEATESKMPYQIRQLFAMICVFHSELKNPLYLWNKYKEFMTEDFVHRNINNYENQALLDIESFFKAHGKTCANYNLPVPFAQDEIIMEYNQEEERILGNAYISNLNSQQKKIFDIVINSVENNAENQRLFCVDGPAGTGKTFLFQTLMCFLRGAGKIVLPCASTGIAATLLKGGRTYHSLFKLPIPLNETSIANFDKDSNLKNEIISSSLIIWDEISMAIGYALTAIDRKLRDVMRDERPFGGKVILFGGDFRQNLPVIKHGHPAQIIESTVKRNPLWCHVKSEKLTLNMRTKDEVIFAEYLLKVGEGELLNDYNLPQNIIEVPRAMISSGDLNSEIFGEKLNFNSLKDNPDRAILCPTNEDTFQINNALLDKLGGTFHHYVSIDFIDIQSDNLEQDQLNYPVEFLNSITLSGMPQHKLNIKVGAIVILLKNVNTKRGLCNGTRMIVTELKTNLIYCEVLSGPAKNEIVYIPRIDCSSGESDYPFKMIRRQFPIRISFAMTINKSQGQTFNKVGLYLPNPVFAHGQLYVALSRITKKENIKILIQEKKNQGHLIEGNSGIFTQNIVYREIL</sequence>
<reference evidence="6 7" key="1">
    <citation type="submission" date="2022-01" db="EMBL/GenBank/DDBJ databases">
        <title>A chromosomal length assembly of Cordylochernes scorpioides.</title>
        <authorList>
            <person name="Zeh D."/>
            <person name="Zeh J."/>
        </authorList>
    </citation>
    <scope>NUCLEOTIDE SEQUENCE [LARGE SCALE GENOMIC DNA]</scope>
    <source>
        <strain evidence="6">IN4F17</strain>
        <tissue evidence="6">Whole Body</tissue>
    </source>
</reference>
<evidence type="ECO:0000256" key="1">
    <source>
        <dbReference type="RuleBase" id="RU363044"/>
    </source>
</evidence>
<dbReference type="InterPro" id="IPR025476">
    <property type="entry name" value="Helitron_helicase-like"/>
</dbReference>
<feature type="region of interest" description="Disordered" evidence="2">
    <location>
        <begin position="1"/>
        <end position="29"/>
    </location>
</feature>
<comment type="cofactor">
    <cofactor evidence="1">
        <name>Mg(2+)</name>
        <dbReference type="ChEBI" id="CHEBI:18420"/>
    </cofactor>
</comment>
<feature type="domain" description="DNA helicase Pif1-like DEAD-box helicase" evidence="3">
    <location>
        <begin position="1282"/>
        <end position="1487"/>
    </location>
</feature>
<dbReference type="PANTHER" id="PTHR10492:SF57">
    <property type="entry name" value="ATP-DEPENDENT DNA HELICASE"/>
    <property type="match status" value="1"/>
</dbReference>
<comment type="similarity">
    <text evidence="1">Belongs to the helicase family.</text>
</comment>
<keyword evidence="7" id="KW-1185">Reference proteome</keyword>
<dbReference type="SUPFAM" id="SSF52540">
    <property type="entry name" value="P-loop containing nucleoside triphosphate hydrolases"/>
    <property type="match status" value="2"/>
</dbReference>
<accession>A0ABY6K3N1</accession>
<evidence type="ECO:0000256" key="2">
    <source>
        <dbReference type="SAM" id="MobiDB-lite"/>
    </source>
</evidence>
<dbReference type="EMBL" id="CP092864">
    <property type="protein sequence ID" value="UYV62488.1"/>
    <property type="molecule type" value="Genomic_DNA"/>
</dbReference>
<keyword evidence="1" id="KW-0347">Helicase</keyword>
<organism evidence="6 7">
    <name type="scientific">Cordylochernes scorpioides</name>
    <dbReference type="NCBI Taxonomy" id="51811"/>
    <lineage>
        <taxon>Eukaryota</taxon>
        <taxon>Metazoa</taxon>
        <taxon>Ecdysozoa</taxon>
        <taxon>Arthropoda</taxon>
        <taxon>Chelicerata</taxon>
        <taxon>Arachnida</taxon>
        <taxon>Pseudoscorpiones</taxon>
        <taxon>Cheliferoidea</taxon>
        <taxon>Chernetidae</taxon>
        <taxon>Cordylochernes</taxon>
    </lineage>
</organism>
<dbReference type="EC" id="5.6.2.3" evidence="1"/>
<evidence type="ECO:0000259" key="3">
    <source>
        <dbReference type="Pfam" id="PF05970"/>
    </source>
</evidence>
<evidence type="ECO:0000259" key="4">
    <source>
        <dbReference type="Pfam" id="PF14214"/>
    </source>
</evidence>
<dbReference type="PANTHER" id="PTHR10492">
    <property type="match status" value="1"/>
</dbReference>
<keyword evidence="1" id="KW-0378">Hydrolase</keyword>
<keyword evidence="1" id="KW-0547">Nucleotide-binding</keyword>
<dbReference type="Pfam" id="PF05970">
    <property type="entry name" value="PIF1"/>
    <property type="match status" value="1"/>
</dbReference>
<evidence type="ECO:0000313" key="7">
    <source>
        <dbReference type="Proteomes" id="UP001235939"/>
    </source>
</evidence>
<keyword evidence="1" id="KW-0067">ATP-binding</keyword>
<keyword evidence="1" id="KW-0234">DNA repair</keyword>
<keyword evidence="1" id="KW-0227">DNA damage</keyword>
<protein>
    <recommendedName>
        <fullName evidence="1">ATP-dependent DNA helicase</fullName>
        <ecNumber evidence="1">5.6.2.3</ecNumber>
    </recommendedName>
</protein>
<dbReference type="Gene3D" id="3.40.50.300">
    <property type="entry name" value="P-loop containing nucleotide triphosphate hydrolases"/>
    <property type="match status" value="2"/>
</dbReference>
<proteinExistence type="inferred from homology"/>
<gene>
    <name evidence="6" type="ORF">LAZ67_2000762</name>
</gene>